<dbReference type="PROSITE" id="PS51864">
    <property type="entry name" value="ASTACIN"/>
    <property type="match status" value="1"/>
</dbReference>
<evidence type="ECO:0000313" key="4">
    <source>
        <dbReference type="WBParaSite" id="jg24292"/>
    </source>
</evidence>
<accession>A0A915DXR6</accession>
<dbReference type="InterPro" id="IPR024079">
    <property type="entry name" value="MetalloPept_cat_dom_sf"/>
</dbReference>
<dbReference type="WBParaSite" id="jg24292">
    <property type="protein sequence ID" value="jg24292"/>
    <property type="gene ID" value="jg24292"/>
</dbReference>
<reference evidence="4" key="1">
    <citation type="submission" date="2022-11" db="UniProtKB">
        <authorList>
            <consortium name="WormBaseParasite"/>
        </authorList>
    </citation>
    <scope>IDENTIFICATION</scope>
</reference>
<dbReference type="Proteomes" id="UP000887574">
    <property type="component" value="Unplaced"/>
</dbReference>
<evidence type="ECO:0000259" key="2">
    <source>
        <dbReference type="PROSITE" id="PS51864"/>
    </source>
</evidence>
<name>A0A915DXR6_9BILA</name>
<dbReference type="GO" id="GO:0004222">
    <property type="term" value="F:metalloendopeptidase activity"/>
    <property type="evidence" value="ECO:0007669"/>
    <property type="project" value="InterPro"/>
</dbReference>
<dbReference type="InterPro" id="IPR001506">
    <property type="entry name" value="Peptidase_M12A"/>
</dbReference>
<sequence length="171" mass="19327">FFDKRVPDEETILTPEEIVRAQSMLEKRDKQLTHLLKRSMTLLCTTSHYLKGDINESWAVVKNLKSFLEEDVEAASMAAHSPGLMRMLGLMTHSLHYFQAYTSYGRDKIADAIAEYPNAHCIKFNPQRSNGHRYVHILPDDGCYSLVGKVGGRQPVVLEMAASKKELLSTS</sequence>
<dbReference type="SUPFAM" id="SSF55486">
    <property type="entry name" value="Metalloproteases ('zincins'), catalytic domain"/>
    <property type="match status" value="1"/>
</dbReference>
<dbReference type="AlphaFoldDB" id="A0A915DXR6"/>
<protein>
    <submittedName>
        <fullName evidence="4">Peptidase M12A domain-containing protein</fullName>
    </submittedName>
</protein>
<evidence type="ECO:0000313" key="3">
    <source>
        <dbReference type="Proteomes" id="UP000887574"/>
    </source>
</evidence>
<feature type="domain" description="Peptidase M12A" evidence="2">
    <location>
        <begin position="78"/>
        <end position="171"/>
    </location>
</feature>
<dbReference type="Pfam" id="PF01400">
    <property type="entry name" value="Astacin"/>
    <property type="match status" value="1"/>
</dbReference>
<dbReference type="Gene3D" id="3.40.390.10">
    <property type="entry name" value="Collagenase (Catalytic Domain)"/>
    <property type="match status" value="1"/>
</dbReference>
<dbReference type="GO" id="GO:0006508">
    <property type="term" value="P:proteolysis"/>
    <property type="evidence" value="ECO:0007669"/>
    <property type="project" value="InterPro"/>
</dbReference>
<comment type="caution">
    <text evidence="1">Lacks conserved residue(s) required for the propagation of feature annotation.</text>
</comment>
<keyword evidence="3" id="KW-1185">Reference proteome</keyword>
<evidence type="ECO:0000256" key="1">
    <source>
        <dbReference type="PROSITE-ProRule" id="PRU01211"/>
    </source>
</evidence>
<proteinExistence type="predicted"/>
<organism evidence="3 4">
    <name type="scientific">Ditylenchus dipsaci</name>
    <dbReference type="NCBI Taxonomy" id="166011"/>
    <lineage>
        <taxon>Eukaryota</taxon>
        <taxon>Metazoa</taxon>
        <taxon>Ecdysozoa</taxon>
        <taxon>Nematoda</taxon>
        <taxon>Chromadorea</taxon>
        <taxon>Rhabditida</taxon>
        <taxon>Tylenchina</taxon>
        <taxon>Tylenchomorpha</taxon>
        <taxon>Sphaerularioidea</taxon>
        <taxon>Anguinidae</taxon>
        <taxon>Anguininae</taxon>
        <taxon>Ditylenchus</taxon>
    </lineage>
</organism>